<feature type="transmembrane region" description="Helical" evidence="8">
    <location>
        <begin position="257"/>
        <end position="276"/>
    </location>
</feature>
<evidence type="ECO:0000256" key="8">
    <source>
        <dbReference type="SAM" id="Phobius"/>
    </source>
</evidence>
<keyword evidence="6" id="KW-0406">Ion transport</keyword>
<evidence type="ECO:0000313" key="9">
    <source>
        <dbReference type="EMBL" id="MCL7036392.1"/>
    </source>
</evidence>
<dbReference type="InterPro" id="IPR051143">
    <property type="entry name" value="TrkH_K-transport"/>
</dbReference>
<sequence>MKSSLHHLSTKIGSLCSCSCIKLTCLGKSFRSFIPCLYCHLILNFKSFWFQLCYFICVSIMGCLTLSVFKPRTSSSSSSPGSFGPQGYLDMFFTSVSATTVSSMSTVEMEVFSNNQLVVLTVLMFLGGEVFTCFLELQVEKSKLIIERNKKEGNNTNSVVHDDPQVELEELESNGSYEKNSICSYRINVSDNVIQSITHSGNTSDEDMKYNSVKYLGHVLLGYLIAFLGGGSILVYIYMKFVPSANEVLKSKGIDPLTFSVFSIISSFVNCGYIPTNENMVVFRKNSTLLLLIIPQVLFGNTLFPACLRLVLWVLGRISTRDELHYMLKSNEKNSAKEPLIISTVKSLYLVATVLGFILVQFILFCSLEWNSEGLYGMNSYQKVIGALFQTVNSRHAGENIIDLSTISPAILVVFVVMMYLPPYTSFLPLVVEDEQSMTGSCDRKRKQKRRRMIDNLLFSQLSYLVIFITMICIIERKKLKDDPLNYNVLNITIEVISAYGNVGFTTDYSCKRQLNPSNQCKDMMYGFVGRWSNQGKIILIMVMVFGRLKKFNLNGGRAWKFNYLEKAPYKHDQSRIAQ</sequence>
<feature type="transmembrane region" description="Helical" evidence="8">
    <location>
        <begin position="457"/>
        <end position="475"/>
    </location>
</feature>
<protein>
    <submittedName>
        <fullName evidence="9">Uncharacterized protein</fullName>
    </submittedName>
</protein>
<feature type="transmembrane region" description="Helical" evidence="8">
    <location>
        <begin position="401"/>
        <end position="421"/>
    </location>
</feature>
<evidence type="ECO:0000256" key="4">
    <source>
        <dbReference type="ARBA" id="ARBA00022692"/>
    </source>
</evidence>
<dbReference type="InterPro" id="IPR003445">
    <property type="entry name" value="Cat_transpt"/>
</dbReference>
<gene>
    <name evidence="9" type="ORF">MKW94_006682</name>
</gene>
<keyword evidence="7 8" id="KW-0472">Membrane</keyword>
<comment type="similarity">
    <text evidence="2">Belongs to the TrkH potassium transport family. HKT (TC 2.A.38.3) subfamily.</text>
</comment>
<proteinExistence type="inferred from homology"/>
<keyword evidence="10" id="KW-1185">Reference proteome</keyword>
<dbReference type="GO" id="GO:0008324">
    <property type="term" value="F:monoatomic cation transmembrane transporter activity"/>
    <property type="evidence" value="ECO:0007669"/>
    <property type="project" value="InterPro"/>
</dbReference>
<name>A0AA41V8J8_PAPNU</name>
<dbReference type="AlphaFoldDB" id="A0AA41V8J8"/>
<keyword evidence="5 8" id="KW-1133">Transmembrane helix</keyword>
<evidence type="ECO:0000313" key="10">
    <source>
        <dbReference type="Proteomes" id="UP001177140"/>
    </source>
</evidence>
<feature type="transmembrane region" description="Helical" evidence="8">
    <location>
        <begin position="117"/>
        <end position="137"/>
    </location>
</feature>
<comment type="subcellular location">
    <subcellularLocation>
        <location evidence="1">Membrane</location>
        <topology evidence="1">Multi-pass membrane protein</topology>
    </subcellularLocation>
</comment>
<feature type="transmembrane region" description="Helical" evidence="8">
    <location>
        <begin position="288"/>
        <end position="315"/>
    </location>
</feature>
<dbReference type="Pfam" id="PF02386">
    <property type="entry name" value="TrkH"/>
    <property type="match status" value="1"/>
</dbReference>
<feature type="transmembrane region" description="Helical" evidence="8">
    <location>
        <begin position="215"/>
        <end position="237"/>
    </location>
</feature>
<evidence type="ECO:0000256" key="6">
    <source>
        <dbReference type="ARBA" id="ARBA00023065"/>
    </source>
</evidence>
<dbReference type="GO" id="GO:0030001">
    <property type="term" value="P:metal ion transport"/>
    <property type="evidence" value="ECO:0007669"/>
    <property type="project" value="UniProtKB-ARBA"/>
</dbReference>
<reference evidence="9" key="1">
    <citation type="submission" date="2022-03" db="EMBL/GenBank/DDBJ databases">
        <title>A functionally conserved STORR gene fusion in Papaver species that diverged 16.8 million years ago.</title>
        <authorList>
            <person name="Catania T."/>
        </authorList>
    </citation>
    <scope>NUCLEOTIDE SEQUENCE</scope>
    <source>
        <strain evidence="9">S-191538</strain>
    </source>
</reference>
<feature type="transmembrane region" description="Helical" evidence="8">
    <location>
        <begin position="48"/>
        <end position="68"/>
    </location>
</feature>
<dbReference type="Proteomes" id="UP001177140">
    <property type="component" value="Unassembled WGS sequence"/>
</dbReference>
<dbReference type="PANTHER" id="PTHR31064:SF30">
    <property type="entry name" value="HIGH-AFFINITY POTASSIUM TRANSPORT PROTEIN-RELATED"/>
    <property type="match status" value="1"/>
</dbReference>
<keyword evidence="3" id="KW-0813">Transport</keyword>
<organism evidence="9 10">
    <name type="scientific">Papaver nudicaule</name>
    <name type="common">Iceland poppy</name>
    <dbReference type="NCBI Taxonomy" id="74823"/>
    <lineage>
        <taxon>Eukaryota</taxon>
        <taxon>Viridiplantae</taxon>
        <taxon>Streptophyta</taxon>
        <taxon>Embryophyta</taxon>
        <taxon>Tracheophyta</taxon>
        <taxon>Spermatophyta</taxon>
        <taxon>Magnoliopsida</taxon>
        <taxon>Ranunculales</taxon>
        <taxon>Papaveraceae</taxon>
        <taxon>Papaveroideae</taxon>
        <taxon>Papaver</taxon>
    </lineage>
</organism>
<keyword evidence="4 8" id="KW-0812">Transmembrane</keyword>
<accession>A0AA41V8J8</accession>
<comment type="caution">
    <text evidence="9">The sequence shown here is derived from an EMBL/GenBank/DDBJ whole genome shotgun (WGS) entry which is preliminary data.</text>
</comment>
<dbReference type="GO" id="GO:0005886">
    <property type="term" value="C:plasma membrane"/>
    <property type="evidence" value="ECO:0007669"/>
    <property type="project" value="TreeGrafter"/>
</dbReference>
<dbReference type="PANTHER" id="PTHR31064">
    <property type="entry name" value="POTASSIUM TRANSPORT PROTEIN DDB_G0292412-RELATED"/>
    <property type="match status" value="1"/>
</dbReference>
<evidence type="ECO:0000256" key="3">
    <source>
        <dbReference type="ARBA" id="ARBA00022448"/>
    </source>
</evidence>
<feature type="transmembrane region" description="Helical" evidence="8">
    <location>
        <begin position="348"/>
        <end position="368"/>
    </location>
</feature>
<evidence type="ECO:0000256" key="2">
    <source>
        <dbReference type="ARBA" id="ARBA00010864"/>
    </source>
</evidence>
<dbReference type="EMBL" id="JAJJMA010167398">
    <property type="protein sequence ID" value="MCL7036392.1"/>
    <property type="molecule type" value="Genomic_DNA"/>
</dbReference>
<evidence type="ECO:0000256" key="5">
    <source>
        <dbReference type="ARBA" id="ARBA00022989"/>
    </source>
</evidence>
<evidence type="ECO:0000256" key="7">
    <source>
        <dbReference type="ARBA" id="ARBA00023136"/>
    </source>
</evidence>
<evidence type="ECO:0000256" key="1">
    <source>
        <dbReference type="ARBA" id="ARBA00004141"/>
    </source>
</evidence>